<reference evidence="3 4" key="1">
    <citation type="submission" date="2021-01" db="EMBL/GenBank/DDBJ databases">
        <title>Whole genome shotgun sequence of Catellatospora citrea NBRC 14495.</title>
        <authorList>
            <person name="Komaki H."/>
            <person name="Tamura T."/>
        </authorList>
    </citation>
    <scope>NUCLEOTIDE SEQUENCE [LARGE SCALE GENOMIC DNA]</scope>
    <source>
        <strain evidence="3 4">NBRC 14495</strain>
    </source>
</reference>
<gene>
    <name evidence="3" type="ORF">Cci01nite_11860</name>
</gene>
<protein>
    <submittedName>
        <fullName evidence="3">Membrane protein</fullName>
    </submittedName>
</protein>
<evidence type="ECO:0000313" key="3">
    <source>
        <dbReference type="EMBL" id="GIF96092.1"/>
    </source>
</evidence>
<dbReference type="Pfam" id="PF13529">
    <property type="entry name" value="Peptidase_C39_2"/>
    <property type="match status" value="1"/>
</dbReference>
<dbReference type="PROSITE" id="PS51318">
    <property type="entry name" value="TAT"/>
    <property type="match status" value="1"/>
</dbReference>
<organism evidence="3 4">
    <name type="scientific">Catellatospora citrea</name>
    <dbReference type="NCBI Taxonomy" id="53366"/>
    <lineage>
        <taxon>Bacteria</taxon>
        <taxon>Bacillati</taxon>
        <taxon>Actinomycetota</taxon>
        <taxon>Actinomycetes</taxon>
        <taxon>Micromonosporales</taxon>
        <taxon>Micromonosporaceae</taxon>
        <taxon>Catellatospora</taxon>
    </lineage>
</organism>
<keyword evidence="4" id="KW-1185">Reference proteome</keyword>
<dbReference type="AlphaFoldDB" id="A0A8J3K3Y9"/>
<accession>A0A8J3K3Y9</accession>
<feature type="signal peptide" evidence="1">
    <location>
        <begin position="1"/>
        <end position="28"/>
    </location>
</feature>
<evidence type="ECO:0000256" key="1">
    <source>
        <dbReference type="SAM" id="SignalP"/>
    </source>
</evidence>
<comment type="caution">
    <text evidence="3">The sequence shown here is derived from an EMBL/GenBank/DDBJ whole genome shotgun (WGS) entry which is preliminary data.</text>
</comment>
<feature type="domain" description="Peptidase C39-like" evidence="2">
    <location>
        <begin position="220"/>
        <end position="371"/>
    </location>
</feature>
<dbReference type="Gene3D" id="3.90.70.10">
    <property type="entry name" value="Cysteine proteinases"/>
    <property type="match status" value="1"/>
</dbReference>
<dbReference type="EMBL" id="BONH01000002">
    <property type="protein sequence ID" value="GIF96092.1"/>
    <property type="molecule type" value="Genomic_DNA"/>
</dbReference>
<sequence>MERRAVLRSTLAAGAAIGMTGVAGPAWAAKPPPPPGPRHIAYRGWTSAADFGTGTHLGTATSGDALRITSPAGQFTYLGSSYDYASWTSPMVTTGFPATEAIASWTADTPSATWVQVELRGVTAAGNTTAWKVMGRWAADDAVVQRTSVPGQTDADGGIAIDTWTAAAGRELTSWQVRATLYRPAGGSLTPVVRSLGAVASAVSGAGTATAPVEAQGITLNVPQYSQNIHTGQYPQYNGGGEAWCSPTSTSMVVAFWGTGPTPADYAWVDPTYADPWVDHAARHTYDLNYRGTGNWPFNTAYAGRFGLDGFVTRLRSLNEAEKFIAAGIPLVCSLSFGKNEIPGLSYSTNGHLLVLAGFSATGQPVLNDPAAATNAAVRKTAGRAAFEAAWLRTSGGLVYVIKQPGVALPPPPAQANW</sequence>
<dbReference type="Proteomes" id="UP000659904">
    <property type="component" value="Unassembled WGS sequence"/>
</dbReference>
<dbReference type="InterPro" id="IPR006311">
    <property type="entry name" value="TAT_signal"/>
</dbReference>
<evidence type="ECO:0000313" key="4">
    <source>
        <dbReference type="Proteomes" id="UP000659904"/>
    </source>
</evidence>
<name>A0A8J3K3Y9_9ACTN</name>
<feature type="chain" id="PRO_5035310267" evidence="1">
    <location>
        <begin position="29"/>
        <end position="418"/>
    </location>
</feature>
<dbReference type="RefSeq" id="WP_120320846.1">
    <property type="nucleotide sequence ID" value="NZ_BONH01000002.1"/>
</dbReference>
<evidence type="ECO:0000259" key="2">
    <source>
        <dbReference type="Pfam" id="PF13529"/>
    </source>
</evidence>
<proteinExistence type="predicted"/>
<keyword evidence="1" id="KW-0732">Signal</keyword>
<dbReference type="InterPro" id="IPR039564">
    <property type="entry name" value="Peptidase_C39-like"/>
</dbReference>